<organism evidence="3 4">
    <name type="scientific">Oceanibacterium hippocampi</name>
    <dbReference type="NCBI Taxonomy" id="745714"/>
    <lineage>
        <taxon>Bacteria</taxon>
        <taxon>Pseudomonadati</taxon>
        <taxon>Pseudomonadota</taxon>
        <taxon>Alphaproteobacteria</taxon>
        <taxon>Sneathiellales</taxon>
        <taxon>Sneathiellaceae</taxon>
        <taxon>Oceanibacterium</taxon>
    </lineage>
</organism>
<dbReference type="GO" id="GO:0006508">
    <property type="term" value="P:proteolysis"/>
    <property type="evidence" value="ECO:0007669"/>
    <property type="project" value="InterPro"/>
</dbReference>
<sequence>MTIARRLAAGLCALFLLAVAIPGAARAAADSESIQFGRYHALVIGINDYPNLNKLKTAISDATAVHKLLTEKYGFQSELLINPTRSEIIARIGHYRKILGESDNFLLYYAGHGILDEGADEGFWLPIDATLDDQANWVSASAITGNLRAMAAKHALVIADSCYSGALTRSVDTSFNASESRMALLRRLSEKRTRRVMSSGGEEPVLDTGTDGHSVFTYALLRALGDNPGVMEGQQLFDNLRSNVVANAEQTPRYNPIPYANDQGGDFLFVPANFDAATMLTAGGDGSTELAYWASVKDSSNPAMVESYLEKYPEGRFATLAALRLEELRAGGALTRGTGDASTLSPEEKAAREQEQKIWGKIRDSNEPILLESFLEEFPDGIYANVARLRLDALRVDRNQAMQEAARERDLWELARDSASMKVIQTYLGKYPTGAYSGEARALLAELQAAEARPQQQQTASIAPPAVAAPVYQAPAFEPYTGRWRSRGVGRCPQIASGYNQEPPRVELVVRGRNVAATFYRVTYGREVASQARGTIGDDGALSIRDPKFKTLLKVSFDGLSEFAPAEINNCRFDLVRLP</sequence>
<dbReference type="InParanoid" id="A0A1Y5RUB8"/>
<keyword evidence="4" id="KW-1185">Reference proteome</keyword>
<feature type="signal peptide" evidence="1">
    <location>
        <begin position="1"/>
        <end position="27"/>
    </location>
</feature>
<dbReference type="PANTHER" id="PTHR22576:SF37">
    <property type="entry name" value="MUCOSA-ASSOCIATED LYMPHOID TISSUE LYMPHOMA TRANSLOCATION PROTEIN 1"/>
    <property type="match status" value="1"/>
</dbReference>
<dbReference type="InterPro" id="IPR029030">
    <property type="entry name" value="Caspase-like_dom_sf"/>
</dbReference>
<dbReference type="InterPro" id="IPR052039">
    <property type="entry name" value="Caspase-related_regulators"/>
</dbReference>
<dbReference type="OrthoDB" id="112232at2"/>
<reference evidence="3 4" key="1">
    <citation type="submission" date="2017-03" db="EMBL/GenBank/DDBJ databases">
        <authorList>
            <person name="Afonso C.L."/>
            <person name="Miller P.J."/>
            <person name="Scott M.A."/>
            <person name="Spackman E."/>
            <person name="Goraichik I."/>
            <person name="Dimitrov K.M."/>
            <person name="Suarez D.L."/>
            <person name="Swayne D.E."/>
        </authorList>
    </citation>
    <scope>NUCLEOTIDE SEQUENCE [LARGE SCALE GENOMIC DNA]</scope>
    <source>
        <strain evidence="3 4">CECT 7691</strain>
    </source>
</reference>
<name>A0A1Y5RUB8_9PROT</name>
<dbReference type="PANTHER" id="PTHR22576">
    <property type="entry name" value="MUCOSA ASSOCIATED LYMPHOID TISSUE LYMPHOMA TRANSLOCATION PROTEIN 1/PARACASPASE"/>
    <property type="match status" value="1"/>
</dbReference>
<accession>A0A1Y5RUB8</accession>
<dbReference type="Proteomes" id="UP000193200">
    <property type="component" value="Unassembled WGS sequence"/>
</dbReference>
<proteinExistence type="predicted"/>
<evidence type="ECO:0000313" key="3">
    <source>
        <dbReference type="EMBL" id="SLN25302.1"/>
    </source>
</evidence>
<dbReference type="Gene3D" id="1.25.40.10">
    <property type="entry name" value="Tetratricopeptide repeat domain"/>
    <property type="match status" value="1"/>
</dbReference>
<dbReference type="Pfam" id="PF00656">
    <property type="entry name" value="Peptidase_C14"/>
    <property type="match status" value="1"/>
</dbReference>
<protein>
    <submittedName>
        <fullName evidence="3">Caspase domain protein</fullName>
    </submittedName>
</protein>
<gene>
    <name evidence="3" type="ORF">OCH7691_00723</name>
</gene>
<dbReference type="InterPro" id="IPR011600">
    <property type="entry name" value="Pept_C14_caspase"/>
</dbReference>
<feature type="domain" description="Peptidase C14 caspase" evidence="2">
    <location>
        <begin position="40"/>
        <end position="254"/>
    </location>
</feature>
<dbReference type="InterPro" id="IPR011990">
    <property type="entry name" value="TPR-like_helical_dom_sf"/>
</dbReference>
<dbReference type="SUPFAM" id="SSF52129">
    <property type="entry name" value="Caspase-like"/>
    <property type="match status" value="1"/>
</dbReference>
<dbReference type="EMBL" id="FWFR01000001">
    <property type="protein sequence ID" value="SLN25302.1"/>
    <property type="molecule type" value="Genomic_DNA"/>
</dbReference>
<dbReference type="Gene3D" id="3.40.50.1460">
    <property type="match status" value="1"/>
</dbReference>
<feature type="chain" id="PRO_5012825416" evidence="1">
    <location>
        <begin position="28"/>
        <end position="579"/>
    </location>
</feature>
<dbReference type="AlphaFoldDB" id="A0A1Y5RUB8"/>
<evidence type="ECO:0000259" key="2">
    <source>
        <dbReference type="Pfam" id="PF00656"/>
    </source>
</evidence>
<keyword evidence="1" id="KW-0732">Signal</keyword>
<evidence type="ECO:0000313" key="4">
    <source>
        <dbReference type="Proteomes" id="UP000193200"/>
    </source>
</evidence>
<evidence type="ECO:0000256" key="1">
    <source>
        <dbReference type="SAM" id="SignalP"/>
    </source>
</evidence>
<dbReference type="RefSeq" id="WP_085882033.1">
    <property type="nucleotide sequence ID" value="NZ_FWFR01000001.1"/>
</dbReference>
<dbReference type="GO" id="GO:0004197">
    <property type="term" value="F:cysteine-type endopeptidase activity"/>
    <property type="evidence" value="ECO:0007669"/>
    <property type="project" value="InterPro"/>
</dbReference>